<accession>A0A420ZE08</accession>
<dbReference type="InterPro" id="IPR014746">
    <property type="entry name" value="Gln_synth/guanido_kin_cat_dom"/>
</dbReference>
<evidence type="ECO:0000313" key="12">
    <source>
        <dbReference type="EMBL" id="RLC37832.1"/>
    </source>
</evidence>
<evidence type="ECO:0000256" key="6">
    <source>
        <dbReference type="ARBA" id="ARBA00022917"/>
    </source>
</evidence>
<comment type="catalytic activity">
    <reaction evidence="8 10">
        <text>L-aspartyl-tRNA(Asn) + L-glutamine + ATP + H2O = L-asparaginyl-tRNA(Asn) + L-glutamate + ADP + phosphate + 2 H(+)</text>
        <dbReference type="Rhea" id="RHEA:14513"/>
        <dbReference type="Rhea" id="RHEA-COMP:9674"/>
        <dbReference type="Rhea" id="RHEA-COMP:9677"/>
        <dbReference type="ChEBI" id="CHEBI:15377"/>
        <dbReference type="ChEBI" id="CHEBI:15378"/>
        <dbReference type="ChEBI" id="CHEBI:29985"/>
        <dbReference type="ChEBI" id="CHEBI:30616"/>
        <dbReference type="ChEBI" id="CHEBI:43474"/>
        <dbReference type="ChEBI" id="CHEBI:58359"/>
        <dbReference type="ChEBI" id="CHEBI:78515"/>
        <dbReference type="ChEBI" id="CHEBI:78516"/>
        <dbReference type="ChEBI" id="CHEBI:456216"/>
    </reaction>
</comment>
<keyword evidence="3 10" id="KW-0436">Ligase</keyword>
<dbReference type="GO" id="GO:0050566">
    <property type="term" value="F:asparaginyl-tRNA synthase (glutamine-hydrolyzing) activity"/>
    <property type="evidence" value="ECO:0007669"/>
    <property type="project" value="RHEA"/>
</dbReference>
<keyword evidence="12" id="KW-0808">Transferase</keyword>
<dbReference type="SUPFAM" id="SSF55931">
    <property type="entry name" value="Glutamine synthetase/guanido kinase"/>
    <property type="match status" value="1"/>
</dbReference>
<dbReference type="InterPro" id="IPR003789">
    <property type="entry name" value="Asn/Gln_tRNA_amidoTrase-B-like"/>
</dbReference>
<dbReference type="InterPro" id="IPR006075">
    <property type="entry name" value="Asn/Gln-tRNA_Trfase_suB/E_cat"/>
</dbReference>
<evidence type="ECO:0000256" key="2">
    <source>
        <dbReference type="ARBA" id="ARBA00011123"/>
    </source>
</evidence>
<feature type="domain" description="Asn/Gln amidotransferase" evidence="11">
    <location>
        <begin position="328"/>
        <end position="458"/>
    </location>
</feature>
<dbReference type="GO" id="GO:0006412">
    <property type="term" value="P:translation"/>
    <property type="evidence" value="ECO:0007669"/>
    <property type="project" value="UniProtKB-UniRule"/>
</dbReference>
<dbReference type="PROSITE" id="PS01234">
    <property type="entry name" value="GATB"/>
    <property type="match status" value="1"/>
</dbReference>
<protein>
    <recommendedName>
        <fullName evidence="10">Aspartyl/glutamyl-tRNA(Asn/Gln) amidotransferase subunit B</fullName>
        <shortName evidence="10">Asp/Glu-ADT subunit B</shortName>
        <ecNumber evidence="10">6.3.5.-</ecNumber>
    </recommendedName>
</protein>
<dbReference type="EC" id="6.3.5.-" evidence="10"/>
<comment type="catalytic activity">
    <reaction evidence="9 10">
        <text>L-glutamyl-tRNA(Gln) + L-glutamine + ATP + H2O = L-glutaminyl-tRNA(Gln) + L-glutamate + ADP + phosphate + H(+)</text>
        <dbReference type="Rhea" id="RHEA:17521"/>
        <dbReference type="Rhea" id="RHEA-COMP:9681"/>
        <dbReference type="Rhea" id="RHEA-COMP:9684"/>
        <dbReference type="ChEBI" id="CHEBI:15377"/>
        <dbReference type="ChEBI" id="CHEBI:15378"/>
        <dbReference type="ChEBI" id="CHEBI:29985"/>
        <dbReference type="ChEBI" id="CHEBI:30616"/>
        <dbReference type="ChEBI" id="CHEBI:43474"/>
        <dbReference type="ChEBI" id="CHEBI:58359"/>
        <dbReference type="ChEBI" id="CHEBI:78520"/>
        <dbReference type="ChEBI" id="CHEBI:78521"/>
        <dbReference type="ChEBI" id="CHEBI:456216"/>
    </reaction>
</comment>
<dbReference type="HAMAP" id="MF_00121">
    <property type="entry name" value="GatB"/>
    <property type="match status" value="1"/>
</dbReference>
<dbReference type="Pfam" id="PF02637">
    <property type="entry name" value="GatB_Yqey"/>
    <property type="match status" value="1"/>
</dbReference>
<dbReference type="Pfam" id="PF02934">
    <property type="entry name" value="GatB_N"/>
    <property type="match status" value="1"/>
</dbReference>
<dbReference type="NCBIfam" id="NF004012">
    <property type="entry name" value="PRK05477.1-2"/>
    <property type="match status" value="1"/>
</dbReference>
<keyword evidence="6 10" id="KW-0648">Protein biosynthesis</keyword>
<dbReference type="GO" id="GO:0070681">
    <property type="term" value="P:glutaminyl-tRNAGln biosynthesis via transamidation"/>
    <property type="evidence" value="ECO:0007669"/>
    <property type="project" value="TreeGrafter"/>
</dbReference>
<dbReference type="InterPro" id="IPR004413">
    <property type="entry name" value="GatB"/>
</dbReference>
<dbReference type="NCBIfam" id="NF004014">
    <property type="entry name" value="PRK05477.1-4"/>
    <property type="match status" value="1"/>
</dbReference>
<sequence length="460" mass="52083">MTTKLKTTYETVIGLEIHVQLDTKTKMFCRCDNDSDNAEPNTNVCPVCMGYPGVLPVINNQAIEWGIKTALALGCEINPMQRFDRKNYFYPDLPKGYQISQFFYPVGENGVVEVDYLAQDRKTKKEFKLGITRLHLEEDAGKLVHAKGATLVDLNRCGTPLAEIVTEPDIKSPEEARAFLQELQRIVRTIGVSKADMEKGHLRVDANVSVRPKGQKEFGTKVEVKNINSFKFVEKALKYEVGRQIEVLENGGTIDQETRGWDEKNNQTIPQRGKEGDIDYRYFPEPDLPPIYVSEEQIKNIQKNMEDMPSLLRRKAEEFGLPYDRISELQDIATLEYNPLVGYVKLMGSNPGLDPVKVVNMLIKILALGRKEDAGIKITDDMWQKALEIVVSKKDSFTAKDSDIEVVAKSILELEKEVVERYKKGEEKLFGYLVGQVMAKMKGTAEPALVQQILKKLLTK</sequence>
<dbReference type="GO" id="GO:0005524">
    <property type="term" value="F:ATP binding"/>
    <property type="evidence" value="ECO:0007669"/>
    <property type="project" value="UniProtKB-KW"/>
</dbReference>
<dbReference type="InterPro" id="IPR017959">
    <property type="entry name" value="Asn/Gln-tRNA_amidoTrfase_suB/E"/>
</dbReference>
<keyword evidence="5 10" id="KW-0067">ATP-binding</keyword>
<dbReference type="InterPro" id="IPR017958">
    <property type="entry name" value="Gln-tRNA_amidoTrfase_suB_CS"/>
</dbReference>
<evidence type="ECO:0000256" key="9">
    <source>
        <dbReference type="ARBA" id="ARBA00047913"/>
    </source>
</evidence>
<dbReference type="NCBIfam" id="TIGR00133">
    <property type="entry name" value="gatB"/>
    <property type="match status" value="1"/>
</dbReference>
<keyword evidence="4 10" id="KW-0547">Nucleotide-binding</keyword>
<evidence type="ECO:0000256" key="10">
    <source>
        <dbReference type="HAMAP-Rule" id="MF_00121"/>
    </source>
</evidence>
<evidence type="ECO:0000256" key="8">
    <source>
        <dbReference type="ARBA" id="ARBA00047380"/>
    </source>
</evidence>
<evidence type="ECO:0000256" key="1">
    <source>
        <dbReference type="ARBA" id="ARBA00005306"/>
    </source>
</evidence>
<name>A0A420ZE08_UNCK3</name>
<dbReference type="AlphaFoldDB" id="A0A420ZE08"/>
<reference evidence="12 13" key="1">
    <citation type="submission" date="2018-06" db="EMBL/GenBank/DDBJ databases">
        <title>Extensive metabolic versatility and redundancy in microbially diverse, dynamic hydrothermal sediments.</title>
        <authorList>
            <person name="Dombrowski N."/>
            <person name="Teske A."/>
            <person name="Baker B.J."/>
        </authorList>
    </citation>
    <scope>NUCLEOTIDE SEQUENCE [LARGE SCALE GENOMIC DNA]</scope>
    <source>
        <strain evidence="12">B79_G16</strain>
    </source>
</reference>
<comment type="subunit">
    <text evidence="2 10">Heterotrimer of A, B and C subunits.</text>
</comment>
<comment type="caution">
    <text evidence="12">The sequence shown here is derived from an EMBL/GenBank/DDBJ whole genome shotgun (WGS) entry which is preliminary data.</text>
</comment>
<evidence type="ECO:0000256" key="3">
    <source>
        <dbReference type="ARBA" id="ARBA00022598"/>
    </source>
</evidence>
<evidence type="ECO:0000256" key="7">
    <source>
        <dbReference type="ARBA" id="ARBA00024799"/>
    </source>
</evidence>
<evidence type="ECO:0000256" key="4">
    <source>
        <dbReference type="ARBA" id="ARBA00022741"/>
    </source>
</evidence>
<dbReference type="SMART" id="SM00845">
    <property type="entry name" value="GatB_Yqey"/>
    <property type="match status" value="1"/>
</dbReference>
<dbReference type="Gene3D" id="1.10.10.410">
    <property type="match status" value="1"/>
</dbReference>
<organism evidence="12 13">
    <name type="scientific">candidate division Kazan bacterium</name>
    <dbReference type="NCBI Taxonomy" id="2202143"/>
    <lineage>
        <taxon>Bacteria</taxon>
        <taxon>Bacteria division Kazan-3B-28</taxon>
    </lineage>
</organism>
<dbReference type="GO" id="GO:0016740">
    <property type="term" value="F:transferase activity"/>
    <property type="evidence" value="ECO:0007669"/>
    <property type="project" value="UniProtKB-KW"/>
</dbReference>
<dbReference type="InterPro" id="IPR023168">
    <property type="entry name" value="GatB_Yqey_C_2"/>
</dbReference>
<comment type="function">
    <text evidence="7 10">Allows the formation of correctly charged Asn-tRNA(Asn) or Gln-tRNA(Gln) through the transamidation of misacylated Asp-tRNA(Asn) or Glu-tRNA(Gln) in organisms which lack either or both of asparaginyl-tRNA or glutaminyl-tRNA synthetases. The reaction takes place in the presence of glutamine and ATP through an activated phospho-Asp-tRNA(Asn) or phospho-Glu-tRNA(Gln).</text>
</comment>
<evidence type="ECO:0000313" key="13">
    <source>
        <dbReference type="Proteomes" id="UP000281261"/>
    </source>
</evidence>
<dbReference type="Proteomes" id="UP000281261">
    <property type="component" value="Unassembled WGS sequence"/>
</dbReference>
<dbReference type="GO" id="GO:0050567">
    <property type="term" value="F:glutaminyl-tRNA synthase (glutamine-hydrolyzing) activity"/>
    <property type="evidence" value="ECO:0007669"/>
    <property type="project" value="UniProtKB-UniRule"/>
</dbReference>
<comment type="similarity">
    <text evidence="1 10">Belongs to the GatB/GatE family. GatB subfamily.</text>
</comment>
<proteinExistence type="inferred from homology"/>
<dbReference type="PANTHER" id="PTHR11659">
    <property type="entry name" value="GLUTAMYL-TRNA GLN AMIDOTRANSFERASE SUBUNIT B MITOCHONDRIAL AND PROKARYOTIC PET112-RELATED"/>
    <property type="match status" value="1"/>
</dbReference>
<gene>
    <name evidence="10" type="primary">gatB</name>
    <name evidence="12" type="ORF">DRH29_00230</name>
</gene>
<dbReference type="EMBL" id="QMNG01000001">
    <property type="protein sequence ID" value="RLC37832.1"/>
    <property type="molecule type" value="Genomic_DNA"/>
</dbReference>
<evidence type="ECO:0000259" key="11">
    <source>
        <dbReference type="SMART" id="SM00845"/>
    </source>
</evidence>
<evidence type="ECO:0000256" key="5">
    <source>
        <dbReference type="ARBA" id="ARBA00022840"/>
    </source>
</evidence>
<dbReference type="PANTHER" id="PTHR11659:SF0">
    <property type="entry name" value="GLUTAMYL-TRNA(GLN) AMIDOTRANSFERASE SUBUNIT B, MITOCHONDRIAL"/>
    <property type="match status" value="1"/>
</dbReference>
<dbReference type="InterPro" id="IPR018027">
    <property type="entry name" value="Asn/Gln_amidotransferase"/>
</dbReference>
<dbReference type="SUPFAM" id="SSF89095">
    <property type="entry name" value="GatB/YqeY motif"/>
    <property type="match status" value="1"/>
</dbReference>